<evidence type="ECO:0000313" key="3">
    <source>
        <dbReference type="Proteomes" id="UP000002051"/>
    </source>
</evidence>
<reference evidence="1 3" key="1">
    <citation type="journal article" date="2011" name="Nature">
        <title>The Medicago genome provides insight into the evolution of rhizobial symbioses.</title>
        <authorList>
            <person name="Young N.D."/>
            <person name="Debelle F."/>
            <person name="Oldroyd G.E."/>
            <person name="Geurts R."/>
            <person name="Cannon S.B."/>
            <person name="Udvardi M.K."/>
            <person name="Benedito V.A."/>
            <person name="Mayer K.F."/>
            <person name="Gouzy J."/>
            <person name="Schoof H."/>
            <person name="Van de Peer Y."/>
            <person name="Proost S."/>
            <person name="Cook D.R."/>
            <person name="Meyers B.C."/>
            <person name="Spannagl M."/>
            <person name="Cheung F."/>
            <person name="De Mita S."/>
            <person name="Krishnakumar V."/>
            <person name="Gundlach H."/>
            <person name="Zhou S."/>
            <person name="Mudge J."/>
            <person name="Bharti A.K."/>
            <person name="Murray J.D."/>
            <person name="Naoumkina M.A."/>
            <person name="Rosen B."/>
            <person name="Silverstein K.A."/>
            <person name="Tang H."/>
            <person name="Rombauts S."/>
            <person name="Zhao P.X."/>
            <person name="Zhou P."/>
            <person name="Barbe V."/>
            <person name="Bardou P."/>
            <person name="Bechner M."/>
            <person name="Bellec A."/>
            <person name="Berger A."/>
            <person name="Berges H."/>
            <person name="Bidwell S."/>
            <person name="Bisseling T."/>
            <person name="Choisne N."/>
            <person name="Couloux A."/>
            <person name="Denny R."/>
            <person name="Deshpande S."/>
            <person name="Dai X."/>
            <person name="Doyle J.J."/>
            <person name="Dudez A.M."/>
            <person name="Farmer A.D."/>
            <person name="Fouteau S."/>
            <person name="Franken C."/>
            <person name="Gibelin C."/>
            <person name="Gish J."/>
            <person name="Goldstein S."/>
            <person name="Gonzalez A.J."/>
            <person name="Green P.J."/>
            <person name="Hallab A."/>
            <person name="Hartog M."/>
            <person name="Hua A."/>
            <person name="Humphray S.J."/>
            <person name="Jeong D.H."/>
            <person name="Jing Y."/>
            <person name="Jocker A."/>
            <person name="Kenton S.M."/>
            <person name="Kim D.J."/>
            <person name="Klee K."/>
            <person name="Lai H."/>
            <person name="Lang C."/>
            <person name="Lin S."/>
            <person name="Macmil S.L."/>
            <person name="Magdelenat G."/>
            <person name="Matthews L."/>
            <person name="McCorrison J."/>
            <person name="Monaghan E.L."/>
            <person name="Mun J.H."/>
            <person name="Najar F.Z."/>
            <person name="Nicholson C."/>
            <person name="Noirot C."/>
            <person name="O'Bleness M."/>
            <person name="Paule C.R."/>
            <person name="Poulain J."/>
            <person name="Prion F."/>
            <person name="Qin B."/>
            <person name="Qu C."/>
            <person name="Retzel E.F."/>
            <person name="Riddle C."/>
            <person name="Sallet E."/>
            <person name="Samain S."/>
            <person name="Samson N."/>
            <person name="Sanders I."/>
            <person name="Saurat O."/>
            <person name="Scarpelli C."/>
            <person name="Schiex T."/>
            <person name="Segurens B."/>
            <person name="Severin A.J."/>
            <person name="Sherrier D.J."/>
            <person name="Shi R."/>
            <person name="Sims S."/>
            <person name="Singer S.R."/>
            <person name="Sinharoy S."/>
            <person name="Sterck L."/>
            <person name="Viollet A."/>
            <person name="Wang B.B."/>
            <person name="Wang K."/>
            <person name="Wang M."/>
            <person name="Wang X."/>
            <person name="Warfsmann J."/>
            <person name="Weissenbach J."/>
            <person name="White D.D."/>
            <person name="White J.D."/>
            <person name="Wiley G.B."/>
            <person name="Wincker P."/>
            <person name="Xing Y."/>
            <person name="Yang L."/>
            <person name="Yao Z."/>
            <person name="Ying F."/>
            <person name="Zhai J."/>
            <person name="Zhou L."/>
            <person name="Zuber A."/>
            <person name="Denarie J."/>
            <person name="Dixon R.A."/>
            <person name="May G.D."/>
            <person name="Schwartz D.C."/>
            <person name="Rogers J."/>
            <person name="Quetier F."/>
            <person name="Town C.D."/>
            <person name="Roe B.A."/>
        </authorList>
    </citation>
    <scope>NUCLEOTIDE SEQUENCE [LARGE SCALE GENOMIC DNA]</scope>
    <source>
        <strain evidence="1">A17</strain>
        <strain evidence="2 3">cv. Jemalong A17</strain>
    </source>
</reference>
<dbReference type="HOGENOM" id="CLU_2964289_0_0_1"/>
<reference evidence="2" key="3">
    <citation type="submission" date="2015-04" db="UniProtKB">
        <authorList>
            <consortium name="EnsemblPlants"/>
        </authorList>
    </citation>
    <scope>IDENTIFICATION</scope>
    <source>
        <strain evidence="2">cv. Jemalong A17</strain>
    </source>
</reference>
<dbReference type="EnsemblPlants" id="AES64761">
    <property type="protein sequence ID" value="AES64761"/>
    <property type="gene ID" value="MTR_2g030010"/>
</dbReference>
<protein>
    <submittedName>
        <fullName evidence="1 2">Uncharacterized protein</fullName>
    </submittedName>
</protein>
<dbReference type="AlphaFoldDB" id="G7IJV8"/>
<dbReference type="PaxDb" id="3880-AES64761"/>
<organism evidence="1 3">
    <name type="scientific">Medicago truncatula</name>
    <name type="common">Barrel medic</name>
    <name type="synonym">Medicago tribuloides</name>
    <dbReference type="NCBI Taxonomy" id="3880"/>
    <lineage>
        <taxon>Eukaryota</taxon>
        <taxon>Viridiplantae</taxon>
        <taxon>Streptophyta</taxon>
        <taxon>Embryophyta</taxon>
        <taxon>Tracheophyta</taxon>
        <taxon>Spermatophyta</taxon>
        <taxon>Magnoliopsida</taxon>
        <taxon>eudicotyledons</taxon>
        <taxon>Gunneridae</taxon>
        <taxon>Pentapetalae</taxon>
        <taxon>rosids</taxon>
        <taxon>fabids</taxon>
        <taxon>Fabales</taxon>
        <taxon>Fabaceae</taxon>
        <taxon>Papilionoideae</taxon>
        <taxon>50 kb inversion clade</taxon>
        <taxon>NPAAA clade</taxon>
        <taxon>Hologalegina</taxon>
        <taxon>IRL clade</taxon>
        <taxon>Trifolieae</taxon>
        <taxon>Medicago</taxon>
    </lineage>
</organism>
<keyword evidence="3" id="KW-1185">Reference proteome</keyword>
<sequence>MDMDLVVKVLNGSCSVVPCPKVWNIQSVHDSVLSAMEPCVTIEDGKELIKSWPSSIVRS</sequence>
<reference evidence="1 3" key="2">
    <citation type="journal article" date="2014" name="BMC Genomics">
        <title>An improved genome release (version Mt4.0) for the model legume Medicago truncatula.</title>
        <authorList>
            <person name="Tang H."/>
            <person name="Krishnakumar V."/>
            <person name="Bidwell S."/>
            <person name="Rosen B."/>
            <person name="Chan A."/>
            <person name="Zhou S."/>
            <person name="Gentzbittel L."/>
            <person name="Childs K.L."/>
            <person name="Yandell M."/>
            <person name="Gundlach H."/>
            <person name="Mayer K.F."/>
            <person name="Schwartz D.C."/>
            <person name="Town C.D."/>
        </authorList>
    </citation>
    <scope>GENOME REANNOTATION</scope>
    <source>
        <strain evidence="2 3">cv. Jemalong A17</strain>
    </source>
</reference>
<name>G7IJV8_MEDTR</name>
<evidence type="ECO:0000313" key="2">
    <source>
        <dbReference type="EnsemblPlants" id="AES64761"/>
    </source>
</evidence>
<proteinExistence type="predicted"/>
<accession>G7IJV8</accession>
<evidence type="ECO:0000313" key="1">
    <source>
        <dbReference type="EMBL" id="AES64761.1"/>
    </source>
</evidence>
<dbReference type="EMBL" id="CM001218">
    <property type="protein sequence ID" value="AES64761.1"/>
    <property type="molecule type" value="Genomic_DNA"/>
</dbReference>
<gene>
    <name evidence="1" type="ordered locus">MTR_2g030010</name>
</gene>
<dbReference type="Proteomes" id="UP000002051">
    <property type="component" value="Chromosome 2"/>
</dbReference>